<evidence type="ECO:0000313" key="2">
    <source>
        <dbReference type="EMBL" id="CAK0826741.1"/>
    </source>
</evidence>
<organism evidence="2 3">
    <name type="scientific">Prorocentrum cordatum</name>
    <dbReference type="NCBI Taxonomy" id="2364126"/>
    <lineage>
        <taxon>Eukaryota</taxon>
        <taxon>Sar</taxon>
        <taxon>Alveolata</taxon>
        <taxon>Dinophyceae</taxon>
        <taxon>Prorocentrales</taxon>
        <taxon>Prorocentraceae</taxon>
        <taxon>Prorocentrum</taxon>
    </lineage>
</organism>
<gene>
    <name evidence="2" type="ORF">PCOR1329_LOCUS26459</name>
</gene>
<feature type="region of interest" description="Disordered" evidence="1">
    <location>
        <begin position="145"/>
        <end position="255"/>
    </location>
</feature>
<comment type="caution">
    <text evidence="2">The sequence shown here is derived from an EMBL/GenBank/DDBJ whole genome shotgun (WGS) entry which is preliminary data.</text>
</comment>
<proteinExistence type="predicted"/>
<sequence>MAHEERAGHAGGSSPSSAGPGHHSMGRRRAAPARRRRARRASASHRRIPPDLAAPPRREHQHDAEAVPRVGAGQAPRLAPLRRQSLRREEVVRNGDLGMASTSGGPSSPPPPALAHTPASRGCAAARRCASQNCARVTAREPCGTAAAAAALASPGKPRASRPACSSSGARPRRVECVEEPAHRAPERRLLRLGARRLEAAQREAGERPQRPAGPRSPLVRLGQQRRRRRAEHHCRPAAGGRGEHGLPVPRPCSA</sequence>
<reference evidence="2" key="1">
    <citation type="submission" date="2023-10" db="EMBL/GenBank/DDBJ databases">
        <authorList>
            <person name="Chen Y."/>
            <person name="Shah S."/>
            <person name="Dougan E. K."/>
            <person name="Thang M."/>
            <person name="Chan C."/>
        </authorList>
    </citation>
    <scope>NUCLEOTIDE SEQUENCE [LARGE SCALE GENOMIC DNA]</scope>
</reference>
<protein>
    <submittedName>
        <fullName evidence="2">Uncharacterized protein</fullName>
    </submittedName>
</protein>
<feature type="compositionally biased region" description="Basic and acidic residues" evidence="1">
    <location>
        <begin position="56"/>
        <end position="66"/>
    </location>
</feature>
<feature type="compositionally biased region" description="Low complexity" evidence="1">
    <location>
        <begin position="114"/>
        <end position="125"/>
    </location>
</feature>
<feature type="compositionally biased region" description="Basic and acidic residues" evidence="1">
    <location>
        <begin position="173"/>
        <end position="210"/>
    </location>
</feature>
<accession>A0ABN9S4P3</accession>
<feature type="compositionally biased region" description="Low complexity" evidence="1">
    <location>
        <begin position="12"/>
        <end position="23"/>
    </location>
</feature>
<dbReference type="EMBL" id="CAUYUJ010009424">
    <property type="protein sequence ID" value="CAK0826741.1"/>
    <property type="molecule type" value="Genomic_DNA"/>
</dbReference>
<keyword evidence="3" id="KW-1185">Reference proteome</keyword>
<name>A0ABN9S4P3_9DINO</name>
<feature type="compositionally biased region" description="Basic residues" evidence="1">
    <location>
        <begin position="24"/>
        <end position="47"/>
    </location>
</feature>
<feature type="region of interest" description="Disordered" evidence="1">
    <location>
        <begin position="1"/>
        <end position="125"/>
    </location>
</feature>
<dbReference type="Proteomes" id="UP001189429">
    <property type="component" value="Unassembled WGS sequence"/>
</dbReference>
<feature type="compositionally biased region" description="Basic residues" evidence="1">
    <location>
        <begin position="224"/>
        <end position="233"/>
    </location>
</feature>
<evidence type="ECO:0000256" key="1">
    <source>
        <dbReference type="SAM" id="MobiDB-lite"/>
    </source>
</evidence>
<evidence type="ECO:0000313" key="3">
    <source>
        <dbReference type="Proteomes" id="UP001189429"/>
    </source>
</evidence>